<evidence type="ECO:0000313" key="3">
    <source>
        <dbReference type="EMBL" id="OJJ50414.1"/>
    </source>
</evidence>
<protein>
    <recommendedName>
        <fullName evidence="5">Transcription factor domain-containing protein</fullName>
    </recommendedName>
</protein>
<feature type="transmembrane region" description="Helical" evidence="2">
    <location>
        <begin position="87"/>
        <end position="110"/>
    </location>
</feature>
<accession>A0A1L9STG8</accession>
<keyword evidence="2" id="KW-1133">Transmembrane helix</keyword>
<evidence type="ECO:0000256" key="2">
    <source>
        <dbReference type="SAM" id="Phobius"/>
    </source>
</evidence>
<dbReference type="Pfam" id="PF11951">
    <property type="entry name" value="Fungal_trans_2"/>
    <property type="match status" value="1"/>
</dbReference>
<dbReference type="InterPro" id="IPR021858">
    <property type="entry name" value="Fun_TF"/>
</dbReference>
<dbReference type="OrthoDB" id="5376287at2759"/>
<evidence type="ECO:0000256" key="1">
    <source>
        <dbReference type="SAM" id="MobiDB-lite"/>
    </source>
</evidence>
<evidence type="ECO:0008006" key="5">
    <source>
        <dbReference type="Google" id="ProtNLM"/>
    </source>
</evidence>
<evidence type="ECO:0000313" key="4">
    <source>
        <dbReference type="Proteomes" id="UP000184188"/>
    </source>
</evidence>
<dbReference type="VEuPathDB" id="FungiDB:ASPZODRAFT_1169293"/>
<feature type="compositionally biased region" description="Basic and acidic residues" evidence="1">
    <location>
        <begin position="1"/>
        <end position="17"/>
    </location>
</feature>
<dbReference type="PANTHER" id="PTHR37540">
    <property type="entry name" value="TRANSCRIPTION FACTOR (ACR-2), PUTATIVE-RELATED-RELATED"/>
    <property type="match status" value="1"/>
</dbReference>
<dbReference type="Proteomes" id="UP000184188">
    <property type="component" value="Unassembled WGS sequence"/>
</dbReference>
<organism evidence="3 4">
    <name type="scientific">Penicilliopsis zonata CBS 506.65</name>
    <dbReference type="NCBI Taxonomy" id="1073090"/>
    <lineage>
        <taxon>Eukaryota</taxon>
        <taxon>Fungi</taxon>
        <taxon>Dikarya</taxon>
        <taxon>Ascomycota</taxon>
        <taxon>Pezizomycotina</taxon>
        <taxon>Eurotiomycetes</taxon>
        <taxon>Eurotiomycetidae</taxon>
        <taxon>Eurotiales</taxon>
        <taxon>Aspergillaceae</taxon>
        <taxon>Penicilliopsis</taxon>
    </lineage>
</organism>
<reference evidence="4" key="1">
    <citation type="journal article" date="2017" name="Genome Biol.">
        <title>Comparative genomics reveals high biological diversity and specific adaptations in the industrially and medically important fungal genus Aspergillus.</title>
        <authorList>
            <person name="de Vries R.P."/>
            <person name="Riley R."/>
            <person name="Wiebenga A."/>
            <person name="Aguilar-Osorio G."/>
            <person name="Amillis S."/>
            <person name="Uchima C.A."/>
            <person name="Anderluh G."/>
            <person name="Asadollahi M."/>
            <person name="Askin M."/>
            <person name="Barry K."/>
            <person name="Battaglia E."/>
            <person name="Bayram O."/>
            <person name="Benocci T."/>
            <person name="Braus-Stromeyer S.A."/>
            <person name="Caldana C."/>
            <person name="Canovas D."/>
            <person name="Cerqueira G.C."/>
            <person name="Chen F."/>
            <person name="Chen W."/>
            <person name="Choi C."/>
            <person name="Clum A."/>
            <person name="Dos Santos R.A."/>
            <person name="Damasio A.R."/>
            <person name="Diallinas G."/>
            <person name="Emri T."/>
            <person name="Fekete E."/>
            <person name="Flipphi M."/>
            <person name="Freyberg S."/>
            <person name="Gallo A."/>
            <person name="Gournas C."/>
            <person name="Habgood R."/>
            <person name="Hainaut M."/>
            <person name="Harispe M.L."/>
            <person name="Henrissat B."/>
            <person name="Hilden K.S."/>
            <person name="Hope R."/>
            <person name="Hossain A."/>
            <person name="Karabika E."/>
            <person name="Karaffa L."/>
            <person name="Karanyi Z."/>
            <person name="Krasevec N."/>
            <person name="Kuo A."/>
            <person name="Kusch H."/>
            <person name="LaButti K."/>
            <person name="Lagendijk E.L."/>
            <person name="Lapidus A."/>
            <person name="Levasseur A."/>
            <person name="Lindquist E."/>
            <person name="Lipzen A."/>
            <person name="Logrieco A.F."/>
            <person name="MacCabe A."/>
            <person name="Maekelae M.R."/>
            <person name="Malavazi I."/>
            <person name="Melin P."/>
            <person name="Meyer V."/>
            <person name="Mielnichuk N."/>
            <person name="Miskei M."/>
            <person name="Molnar A.P."/>
            <person name="Mule G."/>
            <person name="Ngan C.Y."/>
            <person name="Orejas M."/>
            <person name="Orosz E."/>
            <person name="Ouedraogo J.P."/>
            <person name="Overkamp K.M."/>
            <person name="Park H.-S."/>
            <person name="Perrone G."/>
            <person name="Piumi F."/>
            <person name="Punt P.J."/>
            <person name="Ram A.F."/>
            <person name="Ramon A."/>
            <person name="Rauscher S."/>
            <person name="Record E."/>
            <person name="Riano-Pachon D.M."/>
            <person name="Robert V."/>
            <person name="Roehrig J."/>
            <person name="Ruller R."/>
            <person name="Salamov A."/>
            <person name="Salih N.S."/>
            <person name="Samson R.A."/>
            <person name="Sandor E."/>
            <person name="Sanguinetti M."/>
            <person name="Schuetze T."/>
            <person name="Sepcic K."/>
            <person name="Shelest E."/>
            <person name="Sherlock G."/>
            <person name="Sophianopoulou V."/>
            <person name="Squina F.M."/>
            <person name="Sun H."/>
            <person name="Susca A."/>
            <person name="Todd R.B."/>
            <person name="Tsang A."/>
            <person name="Unkles S.E."/>
            <person name="van de Wiele N."/>
            <person name="van Rossen-Uffink D."/>
            <person name="Oliveira J.V."/>
            <person name="Vesth T.C."/>
            <person name="Visser J."/>
            <person name="Yu J.-H."/>
            <person name="Zhou M."/>
            <person name="Andersen M.R."/>
            <person name="Archer D.B."/>
            <person name="Baker S.E."/>
            <person name="Benoit I."/>
            <person name="Brakhage A.A."/>
            <person name="Braus G.H."/>
            <person name="Fischer R."/>
            <person name="Frisvad J.C."/>
            <person name="Goldman G.H."/>
            <person name="Houbraken J."/>
            <person name="Oakley B."/>
            <person name="Pocsi I."/>
            <person name="Scazzocchio C."/>
            <person name="Seiboth B."/>
            <person name="vanKuyk P.A."/>
            <person name="Wortman J."/>
            <person name="Dyer P.S."/>
            <person name="Grigoriev I.V."/>
        </authorList>
    </citation>
    <scope>NUCLEOTIDE SEQUENCE [LARGE SCALE GENOMIC DNA]</scope>
    <source>
        <strain evidence="4">CBS 506.65</strain>
    </source>
</reference>
<dbReference type="AlphaFoldDB" id="A0A1L9STG8"/>
<keyword evidence="2" id="KW-0812">Transmembrane</keyword>
<sequence length="435" mass="48827">MREYIKRTKKQKTETAKTTRTPTEALGTARLLERPWLGRVGDVDPFDAFPIRMEAYMMNLLDFYSTAGSQALYLIESQTAYDPIKSYWLPLAFGHAALLHSVIACAAAIASGSFHDRLAVFHLNAAIRLLNRDLEGTSSRATSDANIAVVCTVAMIEENTGYHQNWRIHMKGLRELVQLRGGLNAFISSPLILNKIQRADLCGCIETGERLYFSDDFSKFPHPHIGLDCGLSKALQTVICPNDRMTSLIARLAHTVQSLNQLCEGDDTINPTAVRTALTFLQYDMLSLECDSILSKMLRTALLQLLWTIAEKLPHKSAFGTGSNVLQLRIKSLIEQTQNEHIYCNDDGFNNFQLWVLLLAGCSTSNNPPLKNWYLSSIQSLGLSMDLCGRDWADVKGRVQSFFWVPRLYGNAFEMVWNEANCFEKHATVLPLLPK</sequence>
<dbReference type="GeneID" id="34607616"/>
<dbReference type="RefSeq" id="XP_022584924.1">
    <property type="nucleotide sequence ID" value="XM_022721151.1"/>
</dbReference>
<feature type="region of interest" description="Disordered" evidence="1">
    <location>
        <begin position="1"/>
        <end position="22"/>
    </location>
</feature>
<proteinExistence type="predicted"/>
<dbReference type="EMBL" id="KV878337">
    <property type="protein sequence ID" value="OJJ50414.1"/>
    <property type="molecule type" value="Genomic_DNA"/>
</dbReference>
<gene>
    <name evidence="3" type="ORF">ASPZODRAFT_1169293</name>
</gene>
<name>A0A1L9STG8_9EURO</name>
<dbReference type="PANTHER" id="PTHR37540:SF5">
    <property type="entry name" value="TRANSCRIPTION FACTOR DOMAIN-CONTAINING PROTEIN"/>
    <property type="match status" value="1"/>
</dbReference>
<keyword evidence="4" id="KW-1185">Reference proteome</keyword>
<keyword evidence="2" id="KW-0472">Membrane</keyword>